<dbReference type="Pfam" id="PF02518">
    <property type="entry name" value="HATPase_c"/>
    <property type="match status" value="1"/>
</dbReference>
<evidence type="ECO:0000313" key="16">
    <source>
        <dbReference type="Proteomes" id="UP000249725"/>
    </source>
</evidence>
<keyword evidence="12" id="KW-0812">Transmembrane</keyword>
<dbReference type="PRINTS" id="PR00344">
    <property type="entry name" value="BCTRLSENSOR"/>
</dbReference>
<keyword evidence="6" id="KW-0418">Kinase</keyword>
<keyword evidence="8" id="KW-0902">Two-component regulatory system</keyword>
<dbReference type="Proteomes" id="UP000249725">
    <property type="component" value="Unassembled WGS sequence"/>
</dbReference>
<dbReference type="SMART" id="SM00387">
    <property type="entry name" value="HATPase_c"/>
    <property type="match status" value="1"/>
</dbReference>
<dbReference type="PANTHER" id="PTHR45339:SF1">
    <property type="entry name" value="HYBRID SIGNAL TRANSDUCTION HISTIDINE KINASE J"/>
    <property type="match status" value="1"/>
</dbReference>
<dbReference type="EC" id="2.7.13.3" evidence="2"/>
<dbReference type="InterPro" id="IPR004358">
    <property type="entry name" value="Sig_transdc_His_kin-like_C"/>
</dbReference>
<dbReference type="Gene3D" id="1.10.287.130">
    <property type="match status" value="1"/>
</dbReference>
<evidence type="ECO:0000256" key="10">
    <source>
        <dbReference type="ARBA" id="ARBA00068150"/>
    </source>
</evidence>
<evidence type="ECO:0000259" key="14">
    <source>
        <dbReference type="PROSITE" id="PS50110"/>
    </source>
</evidence>
<dbReference type="SMART" id="SM00388">
    <property type="entry name" value="HisKA"/>
    <property type="match status" value="1"/>
</dbReference>
<dbReference type="OrthoDB" id="9810730at2"/>
<dbReference type="FunFam" id="3.30.565.10:FF:000010">
    <property type="entry name" value="Sensor histidine kinase RcsC"/>
    <property type="match status" value="1"/>
</dbReference>
<evidence type="ECO:0000313" key="15">
    <source>
        <dbReference type="EMBL" id="RAK57495.1"/>
    </source>
</evidence>
<comment type="subunit">
    <text evidence="9">At low DSF concentrations, interacts with RpfF.</text>
</comment>
<proteinExistence type="predicted"/>
<dbReference type="InterPro" id="IPR003661">
    <property type="entry name" value="HisK_dim/P_dom"/>
</dbReference>
<dbReference type="InterPro" id="IPR003594">
    <property type="entry name" value="HATPase_dom"/>
</dbReference>
<keyword evidence="7" id="KW-0067">ATP-binding</keyword>
<feature type="modified residue" description="4-aspartylphosphate" evidence="11">
    <location>
        <position position="531"/>
    </location>
</feature>
<evidence type="ECO:0000256" key="9">
    <source>
        <dbReference type="ARBA" id="ARBA00064003"/>
    </source>
</evidence>
<organism evidence="15 16">
    <name type="scientific">Phenylobacterium deserti</name>
    <dbReference type="NCBI Taxonomy" id="1914756"/>
    <lineage>
        <taxon>Bacteria</taxon>
        <taxon>Pseudomonadati</taxon>
        <taxon>Pseudomonadota</taxon>
        <taxon>Alphaproteobacteria</taxon>
        <taxon>Caulobacterales</taxon>
        <taxon>Caulobacteraceae</taxon>
        <taxon>Phenylobacterium</taxon>
    </lineage>
</organism>
<evidence type="ECO:0000256" key="12">
    <source>
        <dbReference type="SAM" id="Phobius"/>
    </source>
</evidence>
<evidence type="ECO:0000256" key="6">
    <source>
        <dbReference type="ARBA" id="ARBA00022777"/>
    </source>
</evidence>
<dbReference type="GO" id="GO:0000155">
    <property type="term" value="F:phosphorelay sensor kinase activity"/>
    <property type="evidence" value="ECO:0007669"/>
    <property type="project" value="InterPro"/>
</dbReference>
<dbReference type="InterPro" id="IPR036890">
    <property type="entry name" value="HATPase_C_sf"/>
</dbReference>
<evidence type="ECO:0000256" key="2">
    <source>
        <dbReference type="ARBA" id="ARBA00012438"/>
    </source>
</evidence>
<keyword evidence="12" id="KW-1133">Transmembrane helix</keyword>
<dbReference type="InterPro" id="IPR001789">
    <property type="entry name" value="Sig_transdc_resp-reg_receiver"/>
</dbReference>
<dbReference type="PANTHER" id="PTHR45339">
    <property type="entry name" value="HYBRID SIGNAL TRANSDUCTION HISTIDINE KINASE J"/>
    <property type="match status" value="1"/>
</dbReference>
<dbReference type="InterPro" id="IPR007891">
    <property type="entry name" value="CHASE3"/>
</dbReference>
<dbReference type="Pfam" id="PF05227">
    <property type="entry name" value="CHASE3"/>
    <property type="match status" value="1"/>
</dbReference>
<evidence type="ECO:0000256" key="8">
    <source>
        <dbReference type="ARBA" id="ARBA00023012"/>
    </source>
</evidence>
<keyword evidence="16" id="KW-1185">Reference proteome</keyword>
<dbReference type="PROSITE" id="PS50109">
    <property type="entry name" value="HIS_KIN"/>
    <property type="match status" value="1"/>
</dbReference>
<accession>A0A328AT97</accession>
<evidence type="ECO:0000256" key="5">
    <source>
        <dbReference type="ARBA" id="ARBA00022741"/>
    </source>
</evidence>
<keyword evidence="12" id="KW-0472">Membrane</keyword>
<keyword evidence="4" id="KW-0808">Transferase</keyword>
<feature type="transmembrane region" description="Helical" evidence="12">
    <location>
        <begin position="20"/>
        <end position="38"/>
    </location>
</feature>
<feature type="transmembrane region" description="Helical" evidence="12">
    <location>
        <begin position="195"/>
        <end position="217"/>
    </location>
</feature>
<feature type="domain" description="Response regulatory" evidence="14">
    <location>
        <begin position="482"/>
        <end position="599"/>
    </location>
</feature>
<dbReference type="CDD" id="cd17546">
    <property type="entry name" value="REC_hyHK_CKI1_RcsC-like"/>
    <property type="match status" value="1"/>
</dbReference>
<evidence type="ECO:0000256" key="4">
    <source>
        <dbReference type="ARBA" id="ARBA00022679"/>
    </source>
</evidence>
<dbReference type="InterPro" id="IPR011006">
    <property type="entry name" value="CheY-like_superfamily"/>
</dbReference>
<dbReference type="PROSITE" id="PS50110">
    <property type="entry name" value="RESPONSE_REGULATORY"/>
    <property type="match status" value="1"/>
</dbReference>
<sequence>MGWRIGNAGWIGRHWRTACGVGAALVSAATIALVGVAVQQRAYDAQIRESIQQSYILRADMQRTFSLLQDVETGVRGYLISGNPIFLEPFDEARSELPAQLMTLRGGAVTPSEWAAFDRLAQLSGEKLAFSERLVELRREGRTAEAQALVRTGHGKQVMDRLRKGLREWDRQEAEELAVLLQRSSASSARLNQTLAALLACLAGLLCAGAAGAVLLIRASTRAAAALARSRDEAHAANDAKSGFLAMMSHELRTPLNGVLGMAHVLGATGLDERQRGYVQVIDTSGRSLLTILNDILDLSKIEAGKLEVETIAFPLRELLESVVALWSAPAAEKGLDLTLVVAEATPNWALGDPTRLRQVFTNLLSNAVKFTGQGGVRLLISYAEGRLSFQVSDTGAGMTSAQQSRLFEDFAQADASTTRRFGGTGLGLSISRRLCRLMGGNLEARSEAGLGSTFFGSVRLQPAEAPAAPEEPAVVEAPALRVLAVDDNASNRAVIEALLTAIGASVLLANDGREALAMLRASQVDLVLMDVNMPVMGGLEALAAIRAGQAGDPKVRVVALTADAMAGDRERFIARGFDDHLAKPIRPNALLQILTASALSAAA</sequence>
<dbReference type="Pfam" id="PF00072">
    <property type="entry name" value="Response_reg"/>
    <property type="match status" value="1"/>
</dbReference>
<dbReference type="EMBL" id="QFYR01000001">
    <property type="protein sequence ID" value="RAK57495.1"/>
    <property type="molecule type" value="Genomic_DNA"/>
</dbReference>
<dbReference type="Gene3D" id="3.40.50.2300">
    <property type="match status" value="1"/>
</dbReference>
<name>A0A328AT97_9CAUL</name>
<dbReference type="CDD" id="cd00082">
    <property type="entry name" value="HisKA"/>
    <property type="match status" value="1"/>
</dbReference>
<reference evidence="16" key="1">
    <citation type="submission" date="2018-05" db="EMBL/GenBank/DDBJ databases">
        <authorList>
            <person name="Li X."/>
        </authorList>
    </citation>
    <scope>NUCLEOTIDE SEQUENCE [LARGE SCALE GENOMIC DNA]</scope>
    <source>
        <strain evidence="16">YIM 73061</strain>
    </source>
</reference>
<dbReference type="AlphaFoldDB" id="A0A328AT97"/>
<dbReference type="SUPFAM" id="SSF52172">
    <property type="entry name" value="CheY-like"/>
    <property type="match status" value="1"/>
</dbReference>
<dbReference type="RefSeq" id="WP_111513947.1">
    <property type="nucleotide sequence ID" value="NZ_QFYR01000001.1"/>
</dbReference>
<keyword evidence="3 11" id="KW-0597">Phosphoprotein</keyword>
<dbReference type="InterPro" id="IPR005467">
    <property type="entry name" value="His_kinase_dom"/>
</dbReference>
<evidence type="ECO:0000259" key="13">
    <source>
        <dbReference type="PROSITE" id="PS50109"/>
    </source>
</evidence>
<dbReference type="Gene3D" id="3.30.565.10">
    <property type="entry name" value="Histidine kinase-like ATPase, C-terminal domain"/>
    <property type="match status" value="1"/>
</dbReference>
<dbReference type="GO" id="GO:0005524">
    <property type="term" value="F:ATP binding"/>
    <property type="evidence" value="ECO:0007669"/>
    <property type="project" value="UniProtKB-KW"/>
</dbReference>
<dbReference type="CDD" id="cd19410">
    <property type="entry name" value="HK9-like_sensor"/>
    <property type="match status" value="1"/>
</dbReference>
<keyword evidence="5" id="KW-0547">Nucleotide-binding</keyword>
<dbReference type="InterPro" id="IPR036097">
    <property type="entry name" value="HisK_dim/P_sf"/>
</dbReference>
<evidence type="ECO:0000256" key="7">
    <source>
        <dbReference type="ARBA" id="ARBA00022840"/>
    </source>
</evidence>
<evidence type="ECO:0000256" key="3">
    <source>
        <dbReference type="ARBA" id="ARBA00022553"/>
    </source>
</evidence>
<evidence type="ECO:0000256" key="1">
    <source>
        <dbReference type="ARBA" id="ARBA00000085"/>
    </source>
</evidence>
<dbReference type="SUPFAM" id="SSF55874">
    <property type="entry name" value="ATPase domain of HSP90 chaperone/DNA topoisomerase II/histidine kinase"/>
    <property type="match status" value="1"/>
</dbReference>
<dbReference type="CDD" id="cd16922">
    <property type="entry name" value="HATPase_EvgS-ArcB-TorS-like"/>
    <property type="match status" value="1"/>
</dbReference>
<dbReference type="SUPFAM" id="SSF47384">
    <property type="entry name" value="Homodimeric domain of signal transducing histidine kinase"/>
    <property type="match status" value="1"/>
</dbReference>
<comment type="caution">
    <text evidence="15">The sequence shown here is derived from an EMBL/GenBank/DDBJ whole genome shotgun (WGS) entry which is preliminary data.</text>
</comment>
<dbReference type="Pfam" id="PF00512">
    <property type="entry name" value="HisKA"/>
    <property type="match status" value="1"/>
</dbReference>
<feature type="domain" description="Histidine kinase" evidence="13">
    <location>
        <begin position="247"/>
        <end position="463"/>
    </location>
</feature>
<gene>
    <name evidence="15" type="ORF">DJ018_06030</name>
</gene>
<comment type="catalytic activity">
    <reaction evidence="1">
        <text>ATP + protein L-histidine = ADP + protein N-phospho-L-histidine.</text>
        <dbReference type="EC" id="2.7.13.3"/>
    </reaction>
</comment>
<evidence type="ECO:0000256" key="11">
    <source>
        <dbReference type="PROSITE-ProRule" id="PRU00169"/>
    </source>
</evidence>
<dbReference type="FunFam" id="1.10.287.130:FF:000002">
    <property type="entry name" value="Two-component osmosensing histidine kinase"/>
    <property type="match status" value="1"/>
</dbReference>
<protein>
    <recommendedName>
        <fullName evidence="10">Sensory/regulatory protein RpfC</fullName>
        <ecNumber evidence="2">2.7.13.3</ecNumber>
    </recommendedName>
</protein>
<dbReference type="SMART" id="SM00448">
    <property type="entry name" value="REC"/>
    <property type="match status" value="1"/>
</dbReference>